<keyword evidence="3" id="KW-1185">Reference proteome</keyword>
<gene>
    <name evidence="2" type="ORF">SADUNF_Sadunf04G0145200</name>
</gene>
<reference evidence="2 3" key="1">
    <citation type="submission" date="2020-10" db="EMBL/GenBank/DDBJ databases">
        <title>Plant Genome Project.</title>
        <authorList>
            <person name="Zhang R.-G."/>
        </authorList>
    </citation>
    <scope>NUCLEOTIDE SEQUENCE [LARGE SCALE GENOMIC DNA]</scope>
    <source>
        <strain evidence="2">FAFU-HL-1</strain>
        <tissue evidence="2">Leaf</tissue>
    </source>
</reference>
<name>A0A835N162_9ROSI</name>
<dbReference type="Proteomes" id="UP000657918">
    <property type="component" value="Chromosome 4"/>
</dbReference>
<dbReference type="AlphaFoldDB" id="A0A835N162"/>
<accession>A0A835N162</accession>
<evidence type="ECO:0000313" key="3">
    <source>
        <dbReference type="Proteomes" id="UP000657918"/>
    </source>
</evidence>
<comment type="caution">
    <text evidence="2">The sequence shown here is derived from an EMBL/GenBank/DDBJ whole genome shotgun (WGS) entry which is preliminary data.</text>
</comment>
<protein>
    <submittedName>
        <fullName evidence="2">Uncharacterized protein</fullName>
    </submittedName>
</protein>
<evidence type="ECO:0000256" key="1">
    <source>
        <dbReference type="SAM" id="MobiDB-lite"/>
    </source>
</evidence>
<proteinExistence type="predicted"/>
<sequence length="229" mass="26099">MKYCVFVWPNKVNQAHGKIRMRPNPVLNAKDLRKGHLPCECESHNLRVGRRCKSEGNRPSFDSHQGKNHLTGRQNLKPPSQHSYNKPQPCKSMAAQLLHSRLHLGCMCHLELQIHALRLLVTNQEPHHIKENEPNKTTKTTRQKRAYLGGVAAVREGGERIGTGLVVERDGVYNVRDRESARVRGRGKGVVVFILAEEVLMVTFGISERKNDSRLKRQMPQALPLRARY</sequence>
<dbReference type="OrthoDB" id="10253007at2759"/>
<feature type="region of interest" description="Disordered" evidence="1">
    <location>
        <begin position="52"/>
        <end position="88"/>
    </location>
</feature>
<evidence type="ECO:0000313" key="2">
    <source>
        <dbReference type="EMBL" id="KAF9684694.1"/>
    </source>
</evidence>
<organism evidence="2 3">
    <name type="scientific">Salix dunnii</name>
    <dbReference type="NCBI Taxonomy" id="1413687"/>
    <lineage>
        <taxon>Eukaryota</taxon>
        <taxon>Viridiplantae</taxon>
        <taxon>Streptophyta</taxon>
        <taxon>Embryophyta</taxon>
        <taxon>Tracheophyta</taxon>
        <taxon>Spermatophyta</taxon>
        <taxon>Magnoliopsida</taxon>
        <taxon>eudicotyledons</taxon>
        <taxon>Gunneridae</taxon>
        <taxon>Pentapetalae</taxon>
        <taxon>rosids</taxon>
        <taxon>fabids</taxon>
        <taxon>Malpighiales</taxon>
        <taxon>Salicaceae</taxon>
        <taxon>Saliceae</taxon>
        <taxon>Salix</taxon>
    </lineage>
</organism>
<feature type="compositionally biased region" description="Polar residues" evidence="1">
    <location>
        <begin position="71"/>
        <end position="86"/>
    </location>
</feature>
<dbReference type="EMBL" id="JADGMS010000004">
    <property type="protein sequence ID" value="KAF9684694.1"/>
    <property type="molecule type" value="Genomic_DNA"/>
</dbReference>